<dbReference type="PANTHER" id="PTHR39081">
    <property type="entry name" value="MUT7-C DOMAIN-CONTAINING PROTEIN"/>
    <property type="match status" value="1"/>
</dbReference>
<reference evidence="2" key="1">
    <citation type="journal article" date="2020" name="mSystems">
        <title>Genome- and Community-Level Interaction Insights into Carbon Utilization and Element Cycling Functions of Hydrothermarchaeota in Hydrothermal Sediment.</title>
        <authorList>
            <person name="Zhou Z."/>
            <person name="Liu Y."/>
            <person name="Xu W."/>
            <person name="Pan J."/>
            <person name="Luo Z.H."/>
            <person name="Li M."/>
        </authorList>
    </citation>
    <scope>NUCLEOTIDE SEQUENCE [LARGE SCALE GENOMIC DNA]</scope>
    <source>
        <strain evidence="2">SpSt-6</strain>
    </source>
</reference>
<accession>A0A7C4JS49</accession>
<comment type="caution">
    <text evidence="2">The sequence shown here is derived from an EMBL/GenBank/DDBJ whole genome shotgun (WGS) entry which is preliminary data.</text>
</comment>
<name>A0A7C4JS49_9BACT</name>
<feature type="domain" description="Mut7-C RNAse" evidence="1">
    <location>
        <begin position="2"/>
        <end position="143"/>
    </location>
</feature>
<proteinExistence type="predicted"/>
<dbReference type="EMBL" id="DSZN01000104">
    <property type="protein sequence ID" value="HGQ85950.1"/>
    <property type="molecule type" value="Genomic_DNA"/>
</dbReference>
<protein>
    <recommendedName>
        <fullName evidence="1">Mut7-C RNAse domain-containing protein</fullName>
    </recommendedName>
</protein>
<dbReference type="Pfam" id="PF01927">
    <property type="entry name" value="Mut7-C"/>
    <property type="match status" value="1"/>
</dbReference>
<dbReference type="PANTHER" id="PTHR39081:SF1">
    <property type="entry name" value="MUT7-C RNASE DOMAIN-CONTAINING PROTEIN"/>
    <property type="match status" value="1"/>
</dbReference>
<evidence type="ECO:0000259" key="1">
    <source>
        <dbReference type="Pfam" id="PF01927"/>
    </source>
</evidence>
<sequence>MEFFLEAGLKGLNKWLRFFGYKTQVCENKIDKEIILKHKDKIFLITSPSTAKLLEKAGIKYLLLPRESLKAQLTILVHKLNLNTELKLNLCSICGEELISVKKEDFKEFIPPKVYQFYNEFNYCPKCKKLYWEGDHIKRLKERLKNLIKD</sequence>
<organism evidence="2">
    <name type="scientific">Thermodesulfobacterium geofontis</name>
    <dbReference type="NCBI Taxonomy" id="1295609"/>
    <lineage>
        <taxon>Bacteria</taxon>
        <taxon>Pseudomonadati</taxon>
        <taxon>Thermodesulfobacteriota</taxon>
        <taxon>Thermodesulfobacteria</taxon>
        <taxon>Thermodesulfobacteriales</taxon>
        <taxon>Thermodesulfobacteriaceae</taxon>
        <taxon>Thermodesulfobacterium</taxon>
    </lineage>
</organism>
<dbReference type="InterPro" id="IPR002782">
    <property type="entry name" value="Mut7-C_RNAse_dom"/>
</dbReference>
<gene>
    <name evidence="2" type="ORF">ENT66_06490</name>
</gene>
<dbReference type="AlphaFoldDB" id="A0A7C4JS49"/>
<evidence type="ECO:0000313" key="2">
    <source>
        <dbReference type="EMBL" id="HGQ85950.1"/>
    </source>
</evidence>